<dbReference type="Gramene" id="OQU89003">
    <property type="protein sequence ID" value="OQU89003"/>
    <property type="gene ID" value="SORBI_3002G132201"/>
</dbReference>
<protein>
    <submittedName>
        <fullName evidence="1">Uncharacterized protein</fullName>
    </submittedName>
</protein>
<proteinExistence type="predicted"/>
<dbReference type="PANTHER" id="PTHR48299">
    <property type="entry name" value="ACT DOMAIN-CONTAINING PROTEIN ACR9"/>
    <property type="match status" value="1"/>
</dbReference>
<organism evidence="1 2">
    <name type="scientific">Sorghum bicolor</name>
    <name type="common">Sorghum</name>
    <name type="synonym">Sorghum vulgare</name>
    <dbReference type="NCBI Taxonomy" id="4558"/>
    <lineage>
        <taxon>Eukaryota</taxon>
        <taxon>Viridiplantae</taxon>
        <taxon>Streptophyta</taxon>
        <taxon>Embryophyta</taxon>
        <taxon>Tracheophyta</taxon>
        <taxon>Spermatophyta</taxon>
        <taxon>Magnoliopsida</taxon>
        <taxon>Liliopsida</taxon>
        <taxon>Poales</taxon>
        <taxon>Poaceae</taxon>
        <taxon>PACMAD clade</taxon>
        <taxon>Panicoideae</taxon>
        <taxon>Andropogonodae</taxon>
        <taxon>Andropogoneae</taxon>
        <taxon>Sorghinae</taxon>
        <taxon>Sorghum</taxon>
    </lineage>
</organism>
<reference evidence="2" key="2">
    <citation type="journal article" date="2018" name="Plant J.">
        <title>The Sorghum bicolor reference genome: improved assembly, gene annotations, a transcriptome atlas, and signatures of genome organization.</title>
        <authorList>
            <person name="McCormick R.F."/>
            <person name="Truong S.K."/>
            <person name="Sreedasyam A."/>
            <person name="Jenkins J."/>
            <person name="Shu S."/>
            <person name="Sims D."/>
            <person name="Kennedy M."/>
            <person name="Amirebrahimi M."/>
            <person name="Weers B.D."/>
            <person name="McKinley B."/>
            <person name="Mattison A."/>
            <person name="Morishige D.T."/>
            <person name="Grimwood J."/>
            <person name="Schmutz J."/>
            <person name="Mullet J.E."/>
        </authorList>
    </citation>
    <scope>NUCLEOTIDE SEQUENCE [LARGE SCALE GENOMIC DNA]</scope>
    <source>
        <strain evidence="2">cv. BTx623</strain>
    </source>
</reference>
<dbReference type="Proteomes" id="UP000000768">
    <property type="component" value="Chromosome 2"/>
</dbReference>
<reference evidence="1 2" key="1">
    <citation type="journal article" date="2009" name="Nature">
        <title>The Sorghum bicolor genome and the diversification of grasses.</title>
        <authorList>
            <person name="Paterson A.H."/>
            <person name="Bowers J.E."/>
            <person name="Bruggmann R."/>
            <person name="Dubchak I."/>
            <person name="Grimwood J."/>
            <person name="Gundlach H."/>
            <person name="Haberer G."/>
            <person name="Hellsten U."/>
            <person name="Mitros T."/>
            <person name="Poliakov A."/>
            <person name="Schmutz J."/>
            <person name="Spannagl M."/>
            <person name="Tang H."/>
            <person name="Wang X."/>
            <person name="Wicker T."/>
            <person name="Bharti A.K."/>
            <person name="Chapman J."/>
            <person name="Feltus F.A."/>
            <person name="Gowik U."/>
            <person name="Grigoriev I.V."/>
            <person name="Lyons E."/>
            <person name="Maher C.A."/>
            <person name="Martis M."/>
            <person name="Narechania A."/>
            <person name="Otillar R.P."/>
            <person name="Penning B.W."/>
            <person name="Salamov A.A."/>
            <person name="Wang Y."/>
            <person name="Zhang L."/>
            <person name="Carpita N.C."/>
            <person name="Freeling M."/>
            <person name="Gingle A.R."/>
            <person name="Hash C.T."/>
            <person name="Keller B."/>
            <person name="Klein P."/>
            <person name="Kresovich S."/>
            <person name="McCann M.C."/>
            <person name="Ming R."/>
            <person name="Peterson D.G."/>
            <person name="Mehboob-ur-Rahman"/>
            <person name="Ware D."/>
            <person name="Westhoff P."/>
            <person name="Mayer K.F."/>
            <person name="Messing J."/>
            <person name="Rokhsar D.S."/>
        </authorList>
    </citation>
    <scope>NUCLEOTIDE SEQUENCE [LARGE SCALE GENOMIC DNA]</scope>
    <source>
        <strain evidence="2">cv. BTx623</strain>
    </source>
</reference>
<dbReference type="InParanoid" id="A0A1W0W3T4"/>
<evidence type="ECO:0000313" key="2">
    <source>
        <dbReference type="Proteomes" id="UP000000768"/>
    </source>
</evidence>
<dbReference type="AlphaFoldDB" id="A0A1W0W3T4"/>
<sequence length="222" mass="25284">MEAVAYDDQTTRFDSLLVQGQEYEFFGVGFLPTWIDDMSFMFHLHSDFYVYLSTHSTVNAQTGIFGFPQIPRTFMAFQAVYNLDEFIFADIIGIVVYVSNIQGRDDPRSIYRHVVVMDERNNFIIINVMKPHVLRHTIGEWRRAASELYILAALHLYTNTRRGGVTTGDFSEIAFSPICAQADAFQASNDFFVVQPIASWGHAVETQIDGKCHKVTTSNTNK</sequence>
<dbReference type="EMBL" id="CM000761">
    <property type="protein sequence ID" value="OQU89003.1"/>
    <property type="molecule type" value="Genomic_DNA"/>
</dbReference>
<name>A0A1W0W3T4_SORBI</name>
<evidence type="ECO:0000313" key="1">
    <source>
        <dbReference type="EMBL" id="OQU89003.1"/>
    </source>
</evidence>
<dbReference type="OMA" id="THICCHL"/>
<accession>A0A1W0W3T4</accession>
<dbReference type="FunCoup" id="A0A1W0W3T4">
    <property type="interactions" value="348"/>
</dbReference>
<gene>
    <name evidence="1" type="ORF">SORBI_3002G132201</name>
</gene>
<dbReference type="eggNOG" id="ENOG502R790">
    <property type="taxonomic scope" value="Eukaryota"/>
</dbReference>
<keyword evidence="2" id="KW-1185">Reference proteome</keyword>
<dbReference type="PANTHER" id="PTHR48299:SF2">
    <property type="entry name" value="ATP-DEPENDENT DNA HELICASE"/>
    <property type="match status" value="1"/>
</dbReference>